<dbReference type="AlphaFoldDB" id="B6K474"/>
<evidence type="ECO:0000313" key="5">
    <source>
        <dbReference type="Proteomes" id="UP000001744"/>
    </source>
</evidence>
<organism evidence="3 5">
    <name type="scientific">Schizosaccharomyces japonicus (strain yFS275 / FY16936)</name>
    <name type="common">Fission yeast</name>
    <dbReference type="NCBI Taxonomy" id="402676"/>
    <lineage>
        <taxon>Eukaryota</taxon>
        <taxon>Fungi</taxon>
        <taxon>Dikarya</taxon>
        <taxon>Ascomycota</taxon>
        <taxon>Taphrinomycotina</taxon>
        <taxon>Schizosaccharomycetes</taxon>
        <taxon>Schizosaccharomycetales</taxon>
        <taxon>Schizosaccharomycetaceae</taxon>
        <taxon>Schizosaccharomyces</taxon>
    </lineage>
</organism>
<dbReference type="InterPro" id="IPR007590">
    <property type="entry name" value="Saf4/Yju2"/>
</dbReference>
<gene>
    <name evidence="4" type="primary">saf4</name>
    <name evidence="3" type="ORF">SJAG_03427</name>
</gene>
<evidence type="ECO:0000256" key="2">
    <source>
        <dbReference type="SAM" id="MobiDB-lite"/>
    </source>
</evidence>
<dbReference type="RefSeq" id="XP_002174574.2">
    <property type="nucleotide sequence ID" value="XM_002174538.2"/>
</dbReference>
<evidence type="ECO:0000256" key="1">
    <source>
        <dbReference type="ARBA" id="ARBA00005595"/>
    </source>
</evidence>
<dbReference type="STRING" id="402676.B6K474"/>
<dbReference type="HOGENOM" id="CLU_050402_0_0_1"/>
<comment type="similarity">
    <text evidence="1">Belongs to the CWC16 family.</text>
</comment>
<dbReference type="eggNOG" id="KOG2990">
    <property type="taxonomic scope" value="Eukaryota"/>
</dbReference>
<dbReference type="OrthoDB" id="360327at2759"/>
<sequence>MGRYYSNEFSDDVQRKKKKSGKNIIRFELPYSIWCSHCDNLLTQGTRYNASKTAIGKYYTTTIWSFQFRCHLCSNEITIETDPKAKYRLTSGAKPRAEPGLIDTKPLEKDEALVAIERNTQAQQANSIINALIERNERQWADNYEASQKLRKEFRTNKRKFLDQRERDKKFTEQAAFSVPLVTPSPNDQVEAASLVQRAKGKEKNYSLNEKRTNDSVFKTKSKISKNTALARIARNTFIKRDPFGTHAPVHRKKQESTQHPFSCHSQKLVNYDDESE</sequence>
<dbReference type="GO" id="GO:0000398">
    <property type="term" value="P:mRNA splicing, via spliceosome"/>
    <property type="evidence" value="ECO:0007669"/>
    <property type="project" value="InterPro"/>
</dbReference>
<evidence type="ECO:0000313" key="3">
    <source>
        <dbReference type="EMBL" id="EEB08281.2"/>
    </source>
</evidence>
<dbReference type="GO" id="GO:0008380">
    <property type="term" value="P:RNA splicing"/>
    <property type="evidence" value="ECO:0000318"/>
    <property type="project" value="GO_Central"/>
</dbReference>
<dbReference type="GeneID" id="7051625"/>
<dbReference type="EMBL" id="KE651167">
    <property type="protein sequence ID" value="EEB08281.2"/>
    <property type="molecule type" value="Genomic_DNA"/>
</dbReference>
<feature type="region of interest" description="Disordered" evidence="2">
    <location>
        <begin position="244"/>
        <end position="277"/>
    </location>
</feature>
<protein>
    <submittedName>
        <fullName evidence="3">Complexed with Cdc5 protein Cwf16</fullName>
    </submittedName>
</protein>
<dbReference type="JaponicusDB" id="SJAG_03427">
    <property type="gene designation" value="saf4"/>
</dbReference>
<dbReference type="GO" id="GO:0071014">
    <property type="term" value="C:post-mRNA release spliceosomal complex"/>
    <property type="evidence" value="ECO:0000318"/>
    <property type="project" value="GO_Central"/>
</dbReference>
<dbReference type="Proteomes" id="UP000001744">
    <property type="component" value="Unassembled WGS sequence"/>
</dbReference>
<dbReference type="GO" id="GO:0005684">
    <property type="term" value="C:U2-type spliceosomal complex"/>
    <property type="evidence" value="ECO:0000318"/>
    <property type="project" value="GO_Central"/>
</dbReference>
<dbReference type="VEuPathDB" id="FungiDB:SJAG_03427"/>
<dbReference type="PANTHER" id="PTHR12111">
    <property type="entry name" value="SPLICING FACTOR YJU2"/>
    <property type="match status" value="1"/>
</dbReference>
<evidence type="ECO:0000313" key="4">
    <source>
        <dbReference type="JaponicusDB" id="SJAG_03427"/>
    </source>
</evidence>
<reference evidence="3 5" key="1">
    <citation type="journal article" date="2011" name="Science">
        <title>Comparative functional genomics of the fission yeasts.</title>
        <authorList>
            <person name="Rhind N."/>
            <person name="Chen Z."/>
            <person name="Yassour M."/>
            <person name="Thompson D.A."/>
            <person name="Haas B.J."/>
            <person name="Habib N."/>
            <person name="Wapinski I."/>
            <person name="Roy S."/>
            <person name="Lin M.F."/>
            <person name="Heiman D.I."/>
            <person name="Young S.K."/>
            <person name="Furuya K."/>
            <person name="Guo Y."/>
            <person name="Pidoux A."/>
            <person name="Chen H.M."/>
            <person name="Robbertse B."/>
            <person name="Goldberg J.M."/>
            <person name="Aoki K."/>
            <person name="Bayne E.H."/>
            <person name="Berlin A.M."/>
            <person name="Desjardins C.A."/>
            <person name="Dobbs E."/>
            <person name="Dukaj L."/>
            <person name="Fan L."/>
            <person name="FitzGerald M.G."/>
            <person name="French C."/>
            <person name="Gujja S."/>
            <person name="Hansen K."/>
            <person name="Keifenheim D."/>
            <person name="Levin J.Z."/>
            <person name="Mosher R.A."/>
            <person name="Mueller C.A."/>
            <person name="Pfiffner J."/>
            <person name="Priest M."/>
            <person name="Russ C."/>
            <person name="Smialowska A."/>
            <person name="Swoboda P."/>
            <person name="Sykes S.M."/>
            <person name="Vaughn M."/>
            <person name="Vengrova S."/>
            <person name="Yoder R."/>
            <person name="Zeng Q."/>
            <person name="Allshire R."/>
            <person name="Baulcombe D."/>
            <person name="Birren B.W."/>
            <person name="Brown W."/>
            <person name="Ekwall K."/>
            <person name="Kellis M."/>
            <person name="Leatherwood J."/>
            <person name="Levin H."/>
            <person name="Margalit H."/>
            <person name="Martienssen R."/>
            <person name="Nieduszynski C.A."/>
            <person name="Spatafora J.W."/>
            <person name="Friedman N."/>
            <person name="Dalgaard J.Z."/>
            <person name="Baumann P."/>
            <person name="Niki H."/>
            <person name="Regev A."/>
            <person name="Nusbaum C."/>
        </authorList>
    </citation>
    <scope>NUCLEOTIDE SEQUENCE [LARGE SCALE GENOMIC DNA]</scope>
    <source>
        <strain evidence="5">yFS275 / FY16936</strain>
    </source>
</reference>
<proteinExistence type="inferred from homology"/>
<accession>B6K474</accession>
<dbReference type="PANTHER" id="PTHR12111:SF2">
    <property type="entry name" value="SPLICING FACTOR YJU2B-RELATED"/>
    <property type="match status" value="1"/>
</dbReference>
<keyword evidence="5" id="KW-1185">Reference proteome</keyword>
<feature type="compositionally biased region" description="Polar residues" evidence="2">
    <location>
        <begin position="258"/>
        <end position="269"/>
    </location>
</feature>
<dbReference type="Pfam" id="PF04502">
    <property type="entry name" value="Saf4_Yju2"/>
    <property type="match status" value="1"/>
</dbReference>
<name>B6K474_SCHJY</name>
<dbReference type="OMA" id="LEGRRQN"/>